<feature type="compositionally biased region" description="Gly residues" evidence="3">
    <location>
        <begin position="542"/>
        <end position="551"/>
    </location>
</feature>
<evidence type="ECO:0000313" key="6">
    <source>
        <dbReference type="Proteomes" id="UP001530293"/>
    </source>
</evidence>
<evidence type="ECO:0000313" key="5">
    <source>
        <dbReference type="EMBL" id="KAL3767563.1"/>
    </source>
</evidence>
<organism evidence="5 6">
    <name type="scientific">Discostella pseudostelligera</name>
    <dbReference type="NCBI Taxonomy" id="259834"/>
    <lineage>
        <taxon>Eukaryota</taxon>
        <taxon>Sar</taxon>
        <taxon>Stramenopiles</taxon>
        <taxon>Ochrophyta</taxon>
        <taxon>Bacillariophyta</taxon>
        <taxon>Coscinodiscophyceae</taxon>
        <taxon>Thalassiosirophycidae</taxon>
        <taxon>Stephanodiscales</taxon>
        <taxon>Stephanodiscaceae</taxon>
        <taxon>Discostella</taxon>
    </lineage>
</organism>
<dbReference type="SUPFAM" id="SSF53067">
    <property type="entry name" value="Actin-like ATPase domain"/>
    <property type="match status" value="2"/>
</dbReference>
<dbReference type="Gene3D" id="1.20.58.2190">
    <property type="match status" value="1"/>
</dbReference>
<feature type="region of interest" description="Disordered" evidence="3">
    <location>
        <begin position="536"/>
        <end position="570"/>
    </location>
</feature>
<dbReference type="PANTHER" id="PTHR11937">
    <property type="entry name" value="ACTIN"/>
    <property type="match status" value="1"/>
</dbReference>
<keyword evidence="6" id="KW-1185">Reference proteome</keyword>
<proteinExistence type="inferred from homology"/>
<feature type="region of interest" description="Disordered" evidence="3">
    <location>
        <begin position="577"/>
        <end position="596"/>
    </location>
</feature>
<dbReference type="Gene3D" id="3.30.420.40">
    <property type="match status" value="4"/>
</dbReference>
<comment type="caution">
    <text evidence="5">The sequence shown here is derived from an EMBL/GenBank/DDBJ whole genome shotgun (WGS) entry which is preliminary data.</text>
</comment>
<dbReference type="Proteomes" id="UP001530293">
    <property type="component" value="Unassembled WGS sequence"/>
</dbReference>
<dbReference type="InterPro" id="IPR004000">
    <property type="entry name" value="Actin"/>
</dbReference>
<feature type="region of interest" description="Disordered" evidence="3">
    <location>
        <begin position="671"/>
        <end position="700"/>
    </location>
</feature>
<comment type="similarity">
    <text evidence="2">Belongs to the actin family.</text>
</comment>
<dbReference type="InterPro" id="IPR018997">
    <property type="entry name" value="PUB_domain"/>
</dbReference>
<dbReference type="CDD" id="cd09212">
    <property type="entry name" value="PUB"/>
    <property type="match status" value="1"/>
</dbReference>
<dbReference type="Gene3D" id="3.90.640.10">
    <property type="entry name" value="Actin, Chain A, domain 4"/>
    <property type="match status" value="2"/>
</dbReference>
<evidence type="ECO:0000256" key="1">
    <source>
        <dbReference type="ARBA" id="ARBA00049360"/>
    </source>
</evidence>
<dbReference type="InterPro" id="IPR043129">
    <property type="entry name" value="ATPase_NBD"/>
</dbReference>
<comment type="catalytic activity">
    <reaction evidence="1">
        <text>ATP + H2O = ADP + phosphate + H(+)</text>
        <dbReference type="Rhea" id="RHEA:13065"/>
        <dbReference type="ChEBI" id="CHEBI:15377"/>
        <dbReference type="ChEBI" id="CHEBI:15378"/>
        <dbReference type="ChEBI" id="CHEBI:30616"/>
        <dbReference type="ChEBI" id="CHEBI:43474"/>
        <dbReference type="ChEBI" id="CHEBI:456216"/>
    </reaction>
</comment>
<feature type="region of interest" description="Disordered" evidence="3">
    <location>
        <begin position="462"/>
        <end position="510"/>
    </location>
</feature>
<name>A0ABD3MUR8_9STRA</name>
<feature type="compositionally biased region" description="Basic and acidic residues" evidence="3">
    <location>
        <begin position="471"/>
        <end position="482"/>
    </location>
</feature>
<gene>
    <name evidence="5" type="ORF">ACHAWU_000226</name>
</gene>
<protein>
    <recommendedName>
        <fullName evidence="4">PUB domain-containing protein</fullName>
    </recommendedName>
</protein>
<accession>A0ABD3MUR8</accession>
<dbReference type="SUPFAM" id="SSF143503">
    <property type="entry name" value="PUG domain-like"/>
    <property type="match status" value="1"/>
</dbReference>
<evidence type="ECO:0000256" key="2">
    <source>
        <dbReference type="RuleBase" id="RU000487"/>
    </source>
</evidence>
<reference evidence="5 6" key="1">
    <citation type="submission" date="2024-10" db="EMBL/GenBank/DDBJ databases">
        <title>Updated reference genomes for cyclostephanoid diatoms.</title>
        <authorList>
            <person name="Roberts W.R."/>
            <person name="Alverson A.J."/>
        </authorList>
    </citation>
    <scope>NUCLEOTIDE SEQUENCE [LARGE SCALE GENOMIC DNA]</scope>
    <source>
        <strain evidence="5 6">AJA232-27</strain>
    </source>
</reference>
<dbReference type="Pfam" id="PF00022">
    <property type="entry name" value="Actin"/>
    <property type="match status" value="1"/>
</dbReference>
<dbReference type="InterPro" id="IPR036339">
    <property type="entry name" value="PUB-like_dom_sf"/>
</dbReference>
<dbReference type="Pfam" id="PF09409">
    <property type="entry name" value="PUB"/>
    <property type="match status" value="1"/>
</dbReference>
<dbReference type="SMART" id="SM00268">
    <property type="entry name" value="ACTIN"/>
    <property type="match status" value="1"/>
</dbReference>
<feature type="domain" description="PUB" evidence="4">
    <location>
        <begin position="717"/>
        <end position="793"/>
    </location>
</feature>
<dbReference type="AlphaFoldDB" id="A0ABD3MUR8"/>
<evidence type="ECO:0000259" key="4">
    <source>
        <dbReference type="Pfam" id="PF09409"/>
    </source>
</evidence>
<evidence type="ECO:0000256" key="3">
    <source>
        <dbReference type="SAM" id="MobiDB-lite"/>
    </source>
</evidence>
<sequence length="816" mass="88407">MMRIPPEYCFSSKENGSDEGDIGFIPIYSSLNSNNQKNSAATSAVDGTIEDIDAWVALWEYSYQSLCVRGRGKHTLGHKYDQHEPELQPEVDDGPIDHPILAVDSTRTSTSTKIHDKQRALMLEALFESLSAPAAYIAPSSMLSSFAYGRQTSLVVDIGHTGTTVTPVFDGYCLSHGCVSSGRGGAWLGNVQKSVLEGVWDVNGTISKWNGWGRNGAGTSNPPCQVDGIVPRYRLHASCSPDKCSVQKLEMMKQSSFHYMAVHEVMYEMMTSSHIIPLKSSKEVSAPFCGYGKVDENSMEVDADIDMDDDKSTEEDDEDEGSCYVLPGGTSVNLTNSKAGKDLCRLPELLFSESLPSFVQNATNNNGNHSEDMLPLQKLIHKSLNEILDVDLRKELSSNIIVTGGASLFPTLDQRLSIELGEILPSSCKYKVIASKNSVENRYSAWIGGSILSSLGSFQQVSGGGGKKNSSKNDDKKPKSNDAKNSWQGGSGDLESMKKKNPPVSSKVESSKNILANAGAGINDALGKIDLFNKSKQPVNTRGGGQSLGGGNRDDGTSGRSTLDAQARKQAVIAAAEAREAKHKATQKPIPKSEKRIDDKELKNQQIYDHDPVIDSEETRRAVAAVKQAEMEDAKKLGYNPYEAKAMTSGQARTATVAMVKGEINAENAPSKIVGSETLSPGRISKPKDPTSKTSEPSPEFQHAFSIIVTSNSDHAAVMKSLSTMRTLIKNATTKGQQGNDEASSKYRRVRLSNAKIKETITEMQGALELMMSVGFVLSENDEDRETYLVYPPGEKEASWLGSALEMIESYENGGS</sequence>
<dbReference type="EMBL" id="JALLBG020000075">
    <property type="protein sequence ID" value="KAL3767563.1"/>
    <property type="molecule type" value="Genomic_DNA"/>
</dbReference>